<reference evidence="2" key="2">
    <citation type="journal article" date="2021" name="PeerJ">
        <title>Extensive microbial diversity within the chicken gut microbiome revealed by metagenomics and culture.</title>
        <authorList>
            <person name="Gilroy R."/>
            <person name="Ravi A."/>
            <person name="Getino M."/>
            <person name="Pursley I."/>
            <person name="Horton D.L."/>
            <person name="Alikhan N.F."/>
            <person name="Baker D."/>
            <person name="Gharbi K."/>
            <person name="Hall N."/>
            <person name="Watson M."/>
            <person name="Adriaenssens E.M."/>
            <person name="Foster-Nyarko E."/>
            <person name="Jarju S."/>
            <person name="Secka A."/>
            <person name="Antonio M."/>
            <person name="Oren A."/>
            <person name="Chaudhuri R.R."/>
            <person name="La Ragione R."/>
            <person name="Hildebrand F."/>
            <person name="Pallen M.J."/>
        </authorList>
    </citation>
    <scope>NUCLEOTIDE SEQUENCE</scope>
    <source>
        <strain evidence="2">ChiW3-316</strain>
    </source>
</reference>
<sequence>MKNISSYLCALFLAGFFAAEAEALTYSDSPSWYTGLIGKSQNQILEPKPLGDISRLLKLAKVHFIVDSNDKLGFDNIEQSFDHDNINRCKALGFNKTGACGSNQRVSRYCPYDNSYYDQCCDMNFAYSKGECSYPNTISGNSCGGKFKCYCDRSLYPYTATSCPSPKIHNEDKCAEVTYSAGKAATNIYYSDCLCPSSWITCDSSIHQKGNGQKCEYNGVTTYASCSCEPGYSLLCEEFGPKSPMDYCFLKGTKYYKTCKTEKDVCDSLGYKYSKDSPCDADSVIASYCPRGSGNTYFSCKIDPDKYCKNRGFTTSACGEFQTVSSEKCNVPGFGVQGQYRKCSHTCKSRLAAAYPNYNFDGVRSSNGGTMVYTKNVVDNNLSASSNSYFKSAYSFRNNYSECANVGKPTVTVNTSGSTVTILSGINLSDVNVKLNLSNGSRYNVKLDRPTTFNNATVSTSQTAKMTVYKTTLYVEGGTNLTGINQLDVEGEQNDGTSANSYIYVRGAASLGNVYLFGRSRLYVSDTSGSSSARNVYIGWRYNNSNGNREDHGRALFELAANSKFKVTGTVEIETRWGDAPLSGSGGPALYMRDKSQLYADYIKSYNAEHFIGYYAIVCARNYWLQNKNDRGYTKIKFGRYAKLLTRDGSGYFRASSGATSGNCYASGCNNVQEIISKFKSSDVELSGAGHHDKWAMSVQWSRPDTTGAYNTYCGKWYY</sequence>
<organism evidence="2 3">
    <name type="scientific">Candidatus Scatocola faecipullorum</name>
    <dbReference type="NCBI Taxonomy" id="2840917"/>
    <lineage>
        <taxon>Bacteria</taxon>
        <taxon>Pseudomonadati</taxon>
        <taxon>Pseudomonadota</taxon>
        <taxon>Alphaproteobacteria</taxon>
        <taxon>Rhodospirillales</taxon>
        <taxon>Rhodospirillaceae</taxon>
        <taxon>Rhodospirillaceae incertae sedis</taxon>
        <taxon>Candidatus Scatocola</taxon>
    </lineage>
</organism>
<reference evidence="2" key="1">
    <citation type="submission" date="2020-10" db="EMBL/GenBank/DDBJ databases">
        <authorList>
            <person name="Gilroy R."/>
        </authorList>
    </citation>
    <scope>NUCLEOTIDE SEQUENCE</scope>
    <source>
        <strain evidence="2">ChiW3-316</strain>
    </source>
</reference>
<gene>
    <name evidence="2" type="ORF">IAD20_02680</name>
</gene>
<dbReference type="AlphaFoldDB" id="A0A9D1M3M9"/>
<dbReference type="Proteomes" id="UP000824107">
    <property type="component" value="Unassembled WGS sequence"/>
</dbReference>
<evidence type="ECO:0008006" key="4">
    <source>
        <dbReference type="Google" id="ProtNLM"/>
    </source>
</evidence>
<proteinExistence type="predicted"/>
<comment type="caution">
    <text evidence="2">The sequence shown here is derived from an EMBL/GenBank/DDBJ whole genome shotgun (WGS) entry which is preliminary data.</text>
</comment>
<evidence type="ECO:0000313" key="2">
    <source>
        <dbReference type="EMBL" id="HIU52967.1"/>
    </source>
</evidence>
<dbReference type="EMBL" id="DVNC01000021">
    <property type="protein sequence ID" value="HIU52967.1"/>
    <property type="molecule type" value="Genomic_DNA"/>
</dbReference>
<evidence type="ECO:0000313" key="3">
    <source>
        <dbReference type="Proteomes" id="UP000824107"/>
    </source>
</evidence>
<keyword evidence="1" id="KW-0732">Signal</keyword>
<accession>A0A9D1M3M9</accession>
<name>A0A9D1M3M9_9PROT</name>
<evidence type="ECO:0000256" key="1">
    <source>
        <dbReference type="SAM" id="SignalP"/>
    </source>
</evidence>
<protein>
    <recommendedName>
        <fullName evidence="4">EGF-like domain-containing protein</fullName>
    </recommendedName>
</protein>
<feature type="signal peptide" evidence="1">
    <location>
        <begin position="1"/>
        <end position="21"/>
    </location>
</feature>
<feature type="chain" id="PRO_5038517037" description="EGF-like domain-containing protein" evidence="1">
    <location>
        <begin position="22"/>
        <end position="719"/>
    </location>
</feature>